<feature type="transmembrane region" description="Helical" evidence="6">
    <location>
        <begin position="80"/>
        <end position="100"/>
    </location>
</feature>
<dbReference type="Gene3D" id="1.20.1250.20">
    <property type="entry name" value="MFS general substrate transporter like domains"/>
    <property type="match status" value="1"/>
</dbReference>
<feature type="transmembrane region" description="Helical" evidence="6">
    <location>
        <begin position="334"/>
        <end position="359"/>
    </location>
</feature>
<proteinExistence type="predicted"/>
<dbReference type="AlphaFoldDB" id="A0A382B7H5"/>
<accession>A0A382B7H5</accession>
<keyword evidence="5 6" id="KW-0472">Membrane</keyword>
<feature type="domain" description="Major facilitator superfamily (MFS) profile" evidence="7">
    <location>
        <begin position="15"/>
        <end position="429"/>
    </location>
</feature>
<dbReference type="PROSITE" id="PS50850">
    <property type="entry name" value="MFS"/>
    <property type="match status" value="1"/>
</dbReference>
<evidence type="ECO:0000256" key="5">
    <source>
        <dbReference type="ARBA" id="ARBA00023136"/>
    </source>
</evidence>
<feature type="transmembrane region" description="Helical" evidence="6">
    <location>
        <begin position="141"/>
        <end position="163"/>
    </location>
</feature>
<name>A0A382B7H5_9ZZZZ</name>
<evidence type="ECO:0000313" key="8">
    <source>
        <dbReference type="EMBL" id="SVB09213.1"/>
    </source>
</evidence>
<evidence type="ECO:0000256" key="2">
    <source>
        <dbReference type="ARBA" id="ARBA00022448"/>
    </source>
</evidence>
<sequence length="432" mass="46673">VQETKYPSIGSGYYGVAVMTLAQVFAFIDRQIPAMLIEPIKRDFGLYDSQIALLGGAAFSIFYAFMALPIGYAVDRMKRTSILGVGILLWSLMTVFAGLANSFARLFGARVGVAVGEAVMAPTSVSLISDYFPPEQQGKPMGIITSGVYVGIGITLLGGGFLIDYLTDIGGLYLPIIGLVKPWQATFMLVGIPGVLVSLAAFSMSEPRRIILNREGKTKADSKALIHHILAYKSTLIPLCLGLILMALIFYSFTFWAPTMMVRTFGLSLSEIGLVLGLITIITSIPGTILSGTIVDSLRKKGYQDAPVRVAMYAVLLAFPFITLAPLVDSIFLSWIFIGFYLFFISSFAPLGLLAISGLSDGHVKGQMAALYAFLVMVFGLGLGPQLTAFFTDIIFQNTSKLGQSISLTGFLALPISAFFLWLSLPKYRDSV</sequence>
<reference evidence="8" key="1">
    <citation type="submission" date="2018-05" db="EMBL/GenBank/DDBJ databases">
        <authorList>
            <person name="Lanie J.A."/>
            <person name="Ng W.-L."/>
            <person name="Kazmierczak K.M."/>
            <person name="Andrzejewski T.M."/>
            <person name="Davidsen T.M."/>
            <person name="Wayne K.J."/>
            <person name="Tettelin H."/>
            <person name="Glass J.I."/>
            <person name="Rusch D."/>
            <person name="Podicherti R."/>
            <person name="Tsui H.-C.T."/>
            <person name="Winkler M.E."/>
        </authorList>
    </citation>
    <scope>NUCLEOTIDE SEQUENCE</scope>
</reference>
<feature type="non-terminal residue" evidence="8">
    <location>
        <position position="1"/>
    </location>
</feature>
<keyword evidence="4 6" id="KW-1133">Transmembrane helix</keyword>
<feature type="transmembrane region" description="Helical" evidence="6">
    <location>
        <begin position="310"/>
        <end position="328"/>
    </location>
</feature>
<comment type="subcellular location">
    <subcellularLocation>
        <location evidence="1">Membrane</location>
        <topology evidence="1">Multi-pass membrane protein</topology>
    </subcellularLocation>
</comment>
<dbReference type="PANTHER" id="PTHR23505:SF79">
    <property type="entry name" value="PROTEIN SPINSTER"/>
    <property type="match status" value="1"/>
</dbReference>
<feature type="transmembrane region" description="Helical" evidence="6">
    <location>
        <begin position="12"/>
        <end position="30"/>
    </location>
</feature>
<evidence type="ECO:0000259" key="7">
    <source>
        <dbReference type="PROSITE" id="PS50850"/>
    </source>
</evidence>
<evidence type="ECO:0000256" key="3">
    <source>
        <dbReference type="ARBA" id="ARBA00022692"/>
    </source>
</evidence>
<organism evidence="8">
    <name type="scientific">marine metagenome</name>
    <dbReference type="NCBI Taxonomy" id="408172"/>
    <lineage>
        <taxon>unclassified sequences</taxon>
        <taxon>metagenomes</taxon>
        <taxon>ecological metagenomes</taxon>
    </lineage>
</organism>
<keyword evidence="2" id="KW-0813">Transport</keyword>
<dbReference type="GO" id="GO:0016020">
    <property type="term" value="C:membrane"/>
    <property type="evidence" value="ECO:0007669"/>
    <property type="project" value="UniProtKB-SubCell"/>
</dbReference>
<keyword evidence="3 6" id="KW-0812">Transmembrane</keyword>
<dbReference type="InterPro" id="IPR036259">
    <property type="entry name" value="MFS_trans_sf"/>
</dbReference>
<feature type="transmembrane region" description="Helical" evidence="6">
    <location>
        <begin position="371"/>
        <end position="396"/>
    </location>
</feature>
<feature type="transmembrane region" description="Helical" evidence="6">
    <location>
        <begin position="225"/>
        <end position="252"/>
    </location>
</feature>
<gene>
    <name evidence="8" type="ORF">METZ01_LOCUS162067</name>
</gene>
<feature type="non-terminal residue" evidence="8">
    <location>
        <position position="432"/>
    </location>
</feature>
<feature type="transmembrane region" description="Helical" evidence="6">
    <location>
        <begin position="272"/>
        <end position="298"/>
    </location>
</feature>
<evidence type="ECO:0000256" key="4">
    <source>
        <dbReference type="ARBA" id="ARBA00022989"/>
    </source>
</evidence>
<dbReference type="EMBL" id="UINC01028361">
    <property type="protein sequence ID" value="SVB09213.1"/>
    <property type="molecule type" value="Genomic_DNA"/>
</dbReference>
<feature type="transmembrane region" description="Helical" evidence="6">
    <location>
        <begin position="402"/>
        <end position="423"/>
    </location>
</feature>
<feature type="transmembrane region" description="Helical" evidence="6">
    <location>
        <begin position="183"/>
        <end position="204"/>
    </location>
</feature>
<dbReference type="InterPro" id="IPR011701">
    <property type="entry name" value="MFS"/>
</dbReference>
<dbReference type="Pfam" id="PF07690">
    <property type="entry name" value="MFS_1"/>
    <property type="match status" value="1"/>
</dbReference>
<evidence type="ECO:0000256" key="1">
    <source>
        <dbReference type="ARBA" id="ARBA00004141"/>
    </source>
</evidence>
<dbReference type="InterPro" id="IPR044770">
    <property type="entry name" value="MFS_spinster-like"/>
</dbReference>
<dbReference type="GO" id="GO:0022857">
    <property type="term" value="F:transmembrane transporter activity"/>
    <property type="evidence" value="ECO:0007669"/>
    <property type="project" value="InterPro"/>
</dbReference>
<dbReference type="PANTHER" id="PTHR23505">
    <property type="entry name" value="SPINSTER"/>
    <property type="match status" value="1"/>
</dbReference>
<dbReference type="SUPFAM" id="SSF103473">
    <property type="entry name" value="MFS general substrate transporter"/>
    <property type="match status" value="1"/>
</dbReference>
<evidence type="ECO:0000256" key="6">
    <source>
        <dbReference type="SAM" id="Phobius"/>
    </source>
</evidence>
<feature type="transmembrane region" description="Helical" evidence="6">
    <location>
        <begin position="51"/>
        <end position="74"/>
    </location>
</feature>
<protein>
    <recommendedName>
        <fullName evidence="7">Major facilitator superfamily (MFS) profile domain-containing protein</fullName>
    </recommendedName>
</protein>
<dbReference type="InterPro" id="IPR020846">
    <property type="entry name" value="MFS_dom"/>
</dbReference>